<sequence length="100" mass="11009">MESVHGEDILVYADETGKRRFNQRSGLISHISPLSLAPGREWRERSLRHQTCAAMESPFEEQQAALISRIMGNVVREAERSSLDAESGAAGAILNEAALM</sequence>
<dbReference type="OrthoDB" id="5516652at2759"/>
<accession>A0A1U7LPK4</accession>
<reference evidence="1 2" key="1">
    <citation type="submission" date="2016-04" db="EMBL/GenBank/DDBJ databases">
        <title>Evolutionary innovation and constraint leading to complex multicellularity in the Ascomycota.</title>
        <authorList>
            <person name="Cisse O."/>
            <person name="Nguyen A."/>
            <person name="Hewitt D.A."/>
            <person name="Jedd G."/>
            <person name="Stajich J.E."/>
        </authorList>
    </citation>
    <scope>NUCLEOTIDE SEQUENCE [LARGE SCALE GENOMIC DNA]</scope>
    <source>
        <strain evidence="1 2">DAH-3</strain>
    </source>
</reference>
<proteinExistence type="predicted"/>
<dbReference type="AlphaFoldDB" id="A0A1U7LPK4"/>
<dbReference type="Proteomes" id="UP000186594">
    <property type="component" value="Unassembled WGS sequence"/>
</dbReference>
<organism evidence="1 2">
    <name type="scientific">Neolecta irregularis (strain DAH-3)</name>
    <dbReference type="NCBI Taxonomy" id="1198029"/>
    <lineage>
        <taxon>Eukaryota</taxon>
        <taxon>Fungi</taxon>
        <taxon>Dikarya</taxon>
        <taxon>Ascomycota</taxon>
        <taxon>Taphrinomycotina</taxon>
        <taxon>Neolectales</taxon>
        <taxon>Neolectaceae</taxon>
        <taxon>Neolecta</taxon>
    </lineage>
</organism>
<evidence type="ECO:0000313" key="1">
    <source>
        <dbReference type="EMBL" id="OLL24585.1"/>
    </source>
</evidence>
<name>A0A1U7LPK4_NEOID</name>
<keyword evidence="2" id="KW-1185">Reference proteome</keyword>
<dbReference type="EMBL" id="LXFE01000722">
    <property type="protein sequence ID" value="OLL24585.1"/>
    <property type="molecule type" value="Genomic_DNA"/>
</dbReference>
<gene>
    <name evidence="1" type="ORF">NEOLI_004504</name>
</gene>
<protein>
    <submittedName>
        <fullName evidence="1">Uncharacterized protein</fullName>
    </submittedName>
</protein>
<comment type="caution">
    <text evidence="1">The sequence shown here is derived from an EMBL/GenBank/DDBJ whole genome shotgun (WGS) entry which is preliminary data.</text>
</comment>
<evidence type="ECO:0000313" key="2">
    <source>
        <dbReference type="Proteomes" id="UP000186594"/>
    </source>
</evidence>